<feature type="transmembrane region" description="Helical" evidence="1">
    <location>
        <begin position="105"/>
        <end position="122"/>
    </location>
</feature>
<feature type="transmembrane region" description="Helical" evidence="1">
    <location>
        <begin position="12"/>
        <end position="33"/>
    </location>
</feature>
<gene>
    <name evidence="3" type="ORF">G4D63_10910</name>
</gene>
<dbReference type="AlphaFoldDB" id="A0A6M0Q7C5"/>
<feature type="domain" description="PDZ" evidence="2">
    <location>
        <begin position="305"/>
        <end position="361"/>
    </location>
</feature>
<feature type="transmembrane region" description="Helical" evidence="1">
    <location>
        <begin position="54"/>
        <end position="71"/>
    </location>
</feature>
<keyword evidence="1" id="KW-0812">Transmembrane</keyword>
<dbReference type="EMBL" id="JAAIWM010000003">
    <property type="protein sequence ID" value="NEY72234.1"/>
    <property type="molecule type" value="Genomic_DNA"/>
</dbReference>
<comment type="caution">
    <text evidence="3">The sequence shown here is derived from an EMBL/GenBank/DDBJ whole genome shotgun (WGS) entry which is preliminary data.</text>
</comment>
<name>A0A6M0Q7C5_9BACI</name>
<dbReference type="InterPro" id="IPR041489">
    <property type="entry name" value="PDZ_6"/>
</dbReference>
<dbReference type="SUPFAM" id="SSF50156">
    <property type="entry name" value="PDZ domain-like"/>
    <property type="match status" value="1"/>
</dbReference>
<evidence type="ECO:0000259" key="2">
    <source>
        <dbReference type="PROSITE" id="PS50106"/>
    </source>
</evidence>
<evidence type="ECO:0000256" key="1">
    <source>
        <dbReference type="SAM" id="Phobius"/>
    </source>
</evidence>
<feature type="transmembrane region" description="Helical" evidence="1">
    <location>
        <begin position="208"/>
        <end position="231"/>
    </location>
</feature>
<reference evidence="3 4" key="1">
    <citation type="submission" date="2020-02" db="EMBL/GenBank/DDBJ databases">
        <title>Bacillus aquiflavi sp. nov., isolated from yellow water of strong flavor Chinese baijiu in Yibin region of China.</title>
        <authorList>
            <person name="Xie J."/>
        </authorList>
    </citation>
    <scope>NUCLEOTIDE SEQUENCE [LARGE SCALE GENOMIC DNA]</scope>
    <source>
        <strain evidence="3 4">SA4</strain>
    </source>
</reference>
<feature type="transmembrane region" description="Helical" evidence="1">
    <location>
        <begin position="142"/>
        <end position="160"/>
    </location>
</feature>
<dbReference type="PROSITE" id="PS50106">
    <property type="entry name" value="PDZ"/>
    <property type="match status" value="1"/>
</dbReference>
<accession>A0A6M0Q7C5</accession>
<evidence type="ECO:0000313" key="3">
    <source>
        <dbReference type="EMBL" id="NEY72234.1"/>
    </source>
</evidence>
<feature type="transmembrane region" description="Helical" evidence="1">
    <location>
        <begin position="77"/>
        <end position="98"/>
    </location>
</feature>
<keyword evidence="4" id="KW-1185">Reference proteome</keyword>
<feature type="transmembrane region" description="Helical" evidence="1">
    <location>
        <begin position="252"/>
        <end position="280"/>
    </location>
</feature>
<keyword evidence="1" id="KW-1133">Transmembrane helix</keyword>
<organism evidence="3 4">
    <name type="scientific">Bacillus mesophilus</name>
    <dbReference type="NCBI Taxonomy" id="1808955"/>
    <lineage>
        <taxon>Bacteria</taxon>
        <taxon>Bacillati</taxon>
        <taxon>Bacillota</taxon>
        <taxon>Bacilli</taxon>
        <taxon>Bacillales</taxon>
        <taxon>Bacillaceae</taxon>
        <taxon>Bacillus</taxon>
    </lineage>
</organism>
<dbReference type="SMART" id="SM00228">
    <property type="entry name" value="PDZ"/>
    <property type="match status" value="1"/>
</dbReference>
<dbReference type="Gene3D" id="2.30.42.10">
    <property type="match status" value="1"/>
</dbReference>
<proteinExistence type="predicted"/>
<dbReference type="Pfam" id="PF17820">
    <property type="entry name" value="PDZ_6"/>
    <property type="match status" value="1"/>
</dbReference>
<protein>
    <submittedName>
        <fullName evidence="3">PDZ domain-containing protein</fullName>
    </submittedName>
</protein>
<feature type="transmembrane region" description="Helical" evidence="1">
    <location>
        <begin position="180"/>
        <end position="202"/>
    </location>
</feature>
<sequence>MDSWLIDVLKGIGVFFIHPLLYFFLFLTLVMGYNRVKKERGFFHVRIFDSISETKLMLTAGLFVGLIVSLLTVGVGFVIPVGGVVLIGAITLLLGLTFRLRFLSPAYVLGLAILLSMVLPQWKTGNTFVDLLISELTLIHPTTYSGLLAILFIVEGVLIIKDGSRLSSPRLETSKRGRMIGAHASNLLWLLPVFVLLPGAPVSSIFPWWPLLSFGQQSFALCLLPFGIGFFQKTRGSLPREAVRFTGKRVIALGMFIAILAVTTYWLPVMSIAVALLAIIGRELLTIQQRVQDDDYTYFSRRDQGLVILGIIPKSPAEKMALQVGELITKVNGKQVKSVEEFYYALQKNGAFVKLEVVDHNGELRLVQRALYDGEHHELGMLFVSDEKLAVQEQVV</sequence>
<dbReference type="RefSeq" id="WP_163179691.1">
    <property type="nucleotide sequence ID" value="NZ_JAAIWM010000003.1"/>
</dbReference>
<keyword evidence="1" id="KW-0472">Membrane</keyword>
<dbReference type="InterPro" id="IPR001478">
    <property type="entry name" value="PDZ"/>
</dbReference>
<dbReference type="Proteomes" id="UP000481043">
    <property type="component" value="Unassembled WGS sequence"/>
</dbReference>
<evidence type="ECO:0000313" key="4">
    <source>
        <dbReference type="Proteomes" id="UP000481043"/>
    </source>
</evidence>
<dbReference type="InterPro" id="IPR036034">
    <property type="entry name" value="PDZ_sf"/>
</dbReference>